<sequence>EDHPPRRLGTGGNAARARLSARRARGGGAEPRA</sequence>
<organism evidence="2">
    <name type="scientific">uncultured Gemmatimonadota bacterium</name>
    <dbReference type="NCBI Taxonomy" id="203437"/>
    <lineage>
        <taxon>Bacteria</taxon>
        <taxon>Pseudomonadati</taxon>
        <taxon>Gemmatimonadota</taxon>
        <taxon>environmental samples</taxon>
    </lineage>
</organism>
<proteinExistence type="predicted"/>
<dbReference type="EMBL" id="CADCTV010000498">
    <property type="protein sequence ID" value="CAA9335148.1"/>
    <property type="molecule type" value="Genomic_DNA"/>
</dbReference>
<dbReference type="AlphaFoldDB" id="A0A6J4LKE1"/>
<evidence type="ECO:0000313" key="2">
    <source>
        <dbReference type="EMBL" id="CAA9335148.1"/>
    </source>
</evidence>
<accession>A0A6J4LKE1</accession>
<feature type="region of interest" description="Disordered" evidence="1">
    <location>
        <begin position="1"/>
        <end position="33"/>
    </location>
</feature>
<feature type="non-terminal residue" evidence="2">
    <location>
        <position position="33"/>
    </location>
</feature>
<protein>
    <submittedName>
        <fullName evidence="2">Uncharacterized protein</fullName>
    </submittedName>
</protein>
<gene>
    <name evidence="2" type="ORF">AVDCRST_MAG89-2343</name>
</gene>
<reference evidence="2" key="1">
    <citation type="submission" date="2020-02" db="EMBL/GenBank/DDBJ databases">
        <authorList>
            <person name="Meier V. D."/>
        </authorList>
    </citation>
    <scope>NUCLEOTIDE SEQUENCE</scope>
    <source>
        <strain evidence="2">AVDCRST_MAG89</strain>
    </source>
</reference>
<name>A0A6J4LKE1_9BACT</name>
<evidence type="ECO:0000256" key="1">
    <source>
        <dbReference type="SAM" id="MobiDB-lite"/>
    </source>
</evidence>
<feature type="non-terminal residue" evidence="2">
    <location>
        <position position="1"/>
    </location>
</feature>